<feature type="domain" description="CBS" evidence="1">
    <location>
        <begin position="100"/>
        <end position="157"/>
    </location>
</feature>
<dbReference type="RefSeq" id="WP_102330084.1">
    <property type="nucleotide sequence ID" value="NZ_CP058566.2"/>
</dbReference>
<name>A0A2P5P8I4_9CHLR</name>
<sequence>MTETRVREIMIPGTKALFATEDEPVEKAINEFLSQPELHTLFIVDKHNKYKGAVKLHYILNWVKLKLGMEIVNRSSIRTADSLHAFEVVKLCQSQTIGDILSAAPEVKPDATLAEALRIMVLEQAIELPVVDNNGMFLGEIKLPQLLSKMLGDNKATGPVCETKA</sequence>
<dbReference type="InterPro" id="IPR046342">
    <property type="entry name" value="CBS_dom_sf"/>
</dbReference>
<dbReference type="InterPro" id="IPR000644">
    <property type="entry name" value="CBS_dom"/>
</dbReference>
<dbReference type="OrthoDB" id="95460at2"/>
<comment type="caution">
    <text evidence="2">The sequence shown here is derived from an EMBL/GenBank/DDBJ whole genome shotgun (WGS) entry which is preliminary data.</text>
</comment>
<reference evidence="2 3" key="1">
    <citation type="journal article" date="2017" name="ISME J.">
        <title>Grape pomace compost harbors organohalide-respiring Dehalogenimonas species with novel reductive dehalogenase genes.</title>
        <authorList>
            <person name="Yang Y."/>
            <person name="Higgins S.A."/>
            <person name="Yan J."/>
            <person name="Simsir B."/>
            <person name="Chourey K."/>
            <person name="Iyer R."/>
            <person name="Hettich R.L."/>
            <person name="Baldwin B."/>
            <person name="Ogles D.M."/>
            <person name="Loffler F.E."/>
        </authorList>
    </citation>
    <scope>NUCLEOTIDE SEQUENCE [LARGE SCALE GENOMIC DNA]</scope>
    <source>
        <strain evidence="2 3">GP</strain>
    </source>
</reference>
<evidence type="ECO:0000313" key="2">
    <source>
        <dbReference type="EMBL" id="PPD58601.1"/>
    </source>
</evidence>
<dbReference type="Proteomes" id="UP000235653">
    <property type="component" value="Unassembled WGS sequence"/>
</dbReference>
<evidence type="ECO:0000259" key="1">
    <source>
        <dbReference type="PROSITE" id="PS51371"/>
    </source>
</evidence>
<keyword evidence="3" id="KW-1185">Reference proteome</keyword>
<dbReference type="SUPFAM" id="SSF54631">
    <property type="entry name" value="CBS-domain pair"/>
    <property type="match status" value="1"/>
</dbReference>
<dbReference type="AlphaFoldDB" id="A0A2P5P8I4"/>
<accession>A0A2P5P8I4</accession>
<evidence type="ECO:0000313" key="3">
    <source>
        <dbReference type="Proteomes" id="UP000235653"/>
    </source>
</evidence>
<dbReference type="Gene3D" id="3.10.580.10">
    <property type="entry name" value="CBS-domain"/>
    <property type="match status" value="1"/>
</dbReference>
<feature type="domain" description="CBS" evidence="1">
    <location>
        <begin position="10"/>
        <end position="71"/>
    </location>
</feature>
<dbReference type="Pfam" id="PF00571">
    <property type="entry name" value="CBS"/>
    <property type="match status" value="2"/>
</dbReference>
<gene>
    <name evidence="2" type="ORF">JP09_001600</name>
</gene>
<organism evidence="2 3">
    <name type="scientific">Dehalogenimonas etheniformans</name>
    <dbReference type="NCBI Taxonomy" id="1536648"/>
    <lineage>
        <taxon>Bacteria</taxon>
        <taxon>Bacillati</taxon>
        <taxon>Chloroflexota</taxon>
        <taxon>Dehalococcoidia</taxon>
        <taxon>Dehalococcoidales</taxon>
        <taxon>Dehalococcoidaceae</taxon>
        <taxon>Dehalogenimonas</taxon>
    </lineage>
</organism>
<protein>
    <submittedName>
        <fullName evidence="2">CBS domain-containing protein</fullName>
    </submittedName>
</protein>
<dbReference type="EMBL" id="JQAN02000006">
    <property type="protein sequence ID" value="PPD58601.1"/>
    <property type="molecule type" value="Genomic_DNA"/>
</dbReference>
<dbReference type="PROSITE" id="PS51371">
    <property type="entry name" value="CBS"/>
    <property type="match status" value="2"/>
</dbReference>
<proteinExistence type="predicted"/>